<dbReference type="PANTHER" id="PTHR23421">
    <property type="entry name" value="BETA-GALACTOSIDASE RELATED"/>
    <property type="match status" value="1"/>
</dbReference>
<evidence type="ECO:0000313" key="4">
    <source>
        <dbReference type="Proteomes" id="UP000887561"/>
    </source>
</evidence>
<evidence type="ECO:0000259" key="2">
    <source>
        <dbReference type="Pfam" id="PF01301"/>
    </source>
</evidence>
<dbReference type="Pfam" id="PF01301">
    <property type="entry name" value="Glyco_hydro_35"/>
    <property type="match status" value="1"/>
</dbReference>
<evidence type="ECO:0000259" key="3">
    <source>
        <dbReference type="Pfam" id="PF21317"/>
    </source>
</evidence>
<dbReference type="InterPro" id="IPR017853">
    <property type="entry name" value="GH"/>
</dbReference>
<dbReference type="Pfam" id="PF21317">
    <property type="entry name" value="BetaGal_ABD_1"/>
    <property type="match status" value="1"/>
</dbReference>
<dbReference type="Gene3D" id="2.60.120.260">
    <property type="entry name" value="Galactose-binding domain-like"/>
    <property type="match status" value="2"/>
</dbReference>
<dbReference type="InterPro" id="IPR048912">
    <property type="entry name" value="BetaGal1-like_ABD1"/>
</dbReference>
<dbReference type="Proteomes" id="UP000887561">
    <property type="component" value="Unplaced"/>
</dbReference>
<proteinExistence type="inferred from homology"/>
<name>A0A915N4V8_MELJA</name>
<protein>
    <submittedName>
        <fullName evidence="5">Glycoside hydrolase 35 catalytic domain-containing protein</fullName>
    </submittedName>
</protein>
<feature type="domain" description="Glycoside hydrolase 35 catalytic" evidence="2">
    <location>
        <begin position="1"/>
        <end position="153"/>
    </location>
</feature>
<dbReference type="GO" id="GO:0005975">
    <property type="term" value="P:carbohydrate metabolic process"/>
    <property type="evidence" value="ECO:0007669"/>
    <property type="project" value="InterPro"/>
</dbReference>
<organism evidence="4 5">
    <name type="scientific">Meloidogyne javanica</name>
    <name type="common">Root-knot nematode worm</name>
    <dbReference type="NCBI Taxonomy" id="6303"/>
    <lineage>
        <taxon>Eukaryota</taxon>
        <taxon>Metazoa</taxon>
        <taxon>Ecdysozoa</taxon>
        <taxon>Nematoda</taxon>
        <taxon>Chromadorea</taxon>
        <taxon>Rhabditida</taxon>
        <taxon>Tylenchina</taxon>
        <taxon>Tylenchomorpha</taxon>
        <taxon>Tylenchoidea</taxon>
        <taxon>Meloidogynidae</taxon>
        <taxon>Meloidogyninae</taxon>
        <taxon>Meloidogyne</taxon>
        <taxon>Meloidogyne incognita group</taxon>
    </lineage>
</organism>
<comment type="similarity">
    <text evidence="1">Belongs to the glycosyl hydrolase 35 family.</text>
</comment>
<evidence type="ECO:0000313" key="5">
    <source>
        <dbReference type="WBParaSite" id="scaffold6871_cov206.g11381"/>
    </source>
</evidence>
<dbReference type="InterPro" id="IPR001944">
    <property type="entry name" value="Glycoside_Hdrlase_35"/>
</dbReference>
<keyword evidence="4" id="KW-1185">Reference proteome</keyword>
<accession>A0A915N4V8</accession>
<evidence type="ECO:0000256" key="1">
    <source>
        <dbReference type="ARBA" id="ARBA00009809"/>
    </source>
</evidence>
<dbReference type="SUPFAM" id="SSF51445">
    <property type="entry name" value="(Trans)glycosidases"/>
    <property type="match status" value="1"/>
</dbReference>
<sequence length="502" mass="56753">MLQIENEYGSVLCDHAYTVWLRDIVREQLGNDVTVDFGAPQTIDSASKKFQVQRRFSGGGPNVNSEFYTTWFSMWGDRSVPRQDIKNVVDSIEAMWQLNASFSFYMIHGGTNFGFWNGREPDGPVITSYDYAAPISEEGQITPLYRAIRNWIGSKQDWPNTPLPLPPNRTGIAINGITALRLPNFIKLLNSTHTKQQCIHSNGARPLNFEVFDRDHAFVWYSTVLQIGGSVLTIPVVKDHAYIFVDGKFKGNITVCDRTGCSQRVTINALAGQRLDILVENAGRLTYPLSKVDPKGILSPVILGGISVSNYWTQCGVSIDALYTAGSLLFEEAYLEQQLLKGSSSIEPPQPAYDEPAIYAAKFTTPDIDWRLAHTFFDSRGWGHGIAMMTLFVPGAVMKNENFVLLLELTGRQKSKSLQFDFLAQPLYNGEGERQFQNDQPLIEREDVFEDDEIVRNPVPSGYLRKYQQALAHTRRNRHQSEEHESDEAGVREKRMDFFSHF</sequence>
<dbReference type="AlphaFoldDB" id="A0A915N4V8"/>
<feature type="domain" description="Beta-galactosidase 1-like first all-beta" evidence="3">
    <location>
        <begin position="206"/>
        <end position="313"/>
    </location>
</feature>
<dbReference type="GO" id="GO:0004553">
    <property type="term" value="F:hydrolase activity, hydrolyzing O-glycosyl compounds"/>
    <property type="evidence" value="ECO:0007669"/>
    <property type="project" value="InterPro"/>
</dbReference>
<dbReference type="WBParaSite" id="scaffold6871_cov206.g11381">
    <property type="protein sequence ID" value="scaffold6871_cov206.g11381"/>
    <property type="gene ID" value="scaffold6871_cov206.g11381"/>
</dbReference>
<dbReference type="PRINTS" id="PR00742">
    <property type="entry name" value="GLHYDRLASE35"/>
</dbReference>
<dbReference type="InterPro" id="IPR031330">
    <property type="entry name" value="Gly_Hdrlase_35_cat"/>
</dbReference>
<dbReference type="Gene3D" id="3.20.20.80">
    <property type="entry name" value="Glycosidases"/>
    <property type="match status" value="1"/>
</dbReference>
<reference evidence="5" key="1">
    <citation type="submission" date="2022-11" db="UniProtKB">
        <authorList>
            <consortium name="WormBaseParasite"/>
        </authorList>
    </citation>
    <scope>IDENTIFICATION</scope>
</reference>